<protein>
    <recommendedName>
        <fullName evidence="3">Substrate import-associated zinc metallohydrolase lipoprotein</fullName>
    </recommendedName>
</protein>
<gene>
    <name evidence="1" type="ORF">GFH32_00920</name>
</gene>
<keyword evidence="2" id="KW-1185">Reference proteome</keyword>
<dbReference type="Gene3D" id="3.40.390.70">
    <property type="match status" value="1"/>
</dbReference>
<evidence type="ECO:0000313" key="1">
    <source>
        <dbReference type="EMBL" id="QGA24970.1"/>
    </source>
</evidence>
<accession>A0A5Q0QCN2</accession>
<organism evidence="1 2">
    <name type="scientific">Sphingobacterium zhuxiongii</name>
    <dbReference type="NCBI Taxonomy" id="2662364"/>
    <lineage>
        <taxon>Bacteria</taxon>
        <taxon>Pseudomonadati</taxon>
        <taxon>Bacteroidota</taxon>
        <taxon>Sphingobacteriia</taxon>
        <taxon>Sphingobacteriales</taxon>
        <taxon>Sphingobacteriaceae</taxon>
        <taxon>Sphingobacterium</taxon>
    </lineage>
</organism>
<dbReference type="PROSITE" id="PS51257">
    <property type="entry name" value="PROKAR_LIPOPROTEIN"/>
    <property type="match status" value="1"/>
</dbReference>
<dbReference type="NCBIfam" id="TIGR04549">
    <property type="entry name" value="LP_HExxH_w_tonB"/>
    <property type="match status" value="1"/>
</dbReference>
<reference evidence="1 2" key="1">
    <citation type="submission" date="2019-10" db="EMBL/GenBank/DDBJ databases">
        <authorList>
            <person name="Dong K."/>
        </authorList>
    </citation>
    <scope>NUCLEOTIDE SEQUENCE [LARGE SCALE GENOMIC DNA]</scope>
    <source>
        <strain evidence="2">dk4302</strain>
    </source>
</reference>
<dbReference type="Proteomes" id="UP000326921">
    <property type="component" value="Chromosome"/>
</dbReference>
<dbReference type="SUPFAM" id="SSF55486">
    <property type="entry name" value="Metalloproteases ('zincins'), catalytic domain"/>
    <property type="match status" value="1"/>
</dbReference>
<evidence type="ECO:0000313" key="2">
    <source>
        <dbReference type="Proteomes" id="UP000326921"/>
    </source>
</evidence>
<sequence>MKSIYKILVALAVAYTFQGCNKEDKLNYKIENPDEFTAGELDKWISTNLTDPYNIEVIYRYQRNMHDVNKNISPPDEAKVQPQMQVVIDGFLDVYKNVGGATFMKTYTPKQFALFGSGNYETDGSVVAGTADGGRRVTLYGLNNLNVNSVSSVMGNLGTIHHEFVHILNQTRMIPEDFLLITIGDYYANWTNTTQNSVKISRELGFISPYARKNVGEDFAEVMSTLITDGQAYYDSYSANSGELGNSRLKAKEAVVRDYVQRNFGMELVDIQREFQKTMEEKYGSRDFKFSTAVSKGFIKSINLDSRQPWALSRGVSAKQSNITEAVLNGVGNYVVRGLNLRFIDAGKATLDVLFATDASTTNIWTASYDFTITTNNDVFSFALAATQGTGNPYDYAKFGYIVSDVNPIIDYFKSTSFKYDYMAGDADPNILENYKKYGGLIDVKNSANTIYGQLNFK</sequence>
<dbReference type="KEGG" id="sphe:GFH32_00920"/>
<proteinExistence type="predicted"/>
<dbReference type="Pfam" id="PF15890">
    <property type="entry name" value="Peptidase_Mx1"/>
    <property type="match status" value="1"/>
</dbReference>
<dbReference type="EMBL" id="CP045652">
    <property type="protein sequence ID" value="QGA24970.1"/>
    <property type="molecule type" value="Genomic_DNA"/>
</dbReference>
<dbReference type="AlphaFoldDB" id="A0A5Q0QCN2"/>
<dbReference type="RefSeq" id="WP_153509292.1">
    <property type="nucleotide sequence ID" value="NZ_CP045652.1"/>
</dbReference>
<dbReference type="InterPro" id="IPR030890">
    <property type="entry name" value="LP_HExxH_w_TonB"/>
</dbReference>
<name>A0A5Q0QCN2_9SPHI</name>
<evidence type="ECO:0008006" key="3">
    <source>
        <dbReference type="Google" id="ProtNLM"/>
    </source>
</evidence>